<dbReference type="InterPro" id="IPR023302">
    <property type="entry name" value="Pept_S9A_N"/>
</dbReference>
<dbReference type="Gene3D" id="3.40.50.1820">
    <property type="entry name" value="alpha/beta hydrolase"/>
    <property type="match status" value="1"/>
</dbReference>
<dbReference type="InterPro" id="IPR001375">
    <property type="entry name" value="Peptidase_S9_cat"/>
</dbReference>
<dbReference type="InterPro" id="IPR051167">
    <property type="entry name" value="Prolyl_oligopep/macrocyclase"/>
</dbReference>
<dbReference type="PANTHER" id="PTHR42881">
    <property type="entry name" value="PROLYL ENDOPEPTIDASE"/>
    <property type="match status" value="1"/>
</dbReference>
<comment type="caution">
    <text evidence="9">The sequence shown here is derived from an EMBL/GenBank/DDBJ whole genome shotgun (WGS) entry which is preliminary data.</text>
</comment>
<dbReference type="GO" id="GO:0070012">
    <property type="term" value="F:oligopeptidase activity"/>
    <property type="evidence" value="ECO:0007669"/>
    <property type="project" value="TreeGrafter"/>
</dbReference>
<dbReference type="GO" id="GO:0005829">
    <property type="term" value="C:cytosol"/>
    <property type="evidence" value="ECO:0007669"/>
    <property type="project" value="TreeGrafter"/>
</dbReference>
<dbReference type="SUPFAM" id="SSF50993">
    <property type="entry name" value="Peptidase/esterase 'gauge' domain"/>
    <property type="match status" value="1"/>
</dbReference>
<evidence type="ECO:0000313" key="9">
    <source>
        <dbReference type="EMBL" id="OGL99656.1"/>
    </source>
</evidence>
<evidence type="ECO:0000259" key="7">
    <source>
        <dbReference type="Pfam" id="PF00326"/>
    </source>
</evidence>
<dbReference type="GO" id="GO:0004252">
    <property type="term" value="F:serine-type endopeptidase activity"/>
    <property type="evidence" value="ECO:0007669"/>
    <property type="project" value="UniProtKB-EC"/>
</dbReference>
<dbReference type="Pfam" id="PF00326">
    <property type="entry name" value="Peptidase_S9"/>
    <property type="match status" value="1"/>
</dbReference>
<dbReference type="GO" id="GO:0006508">
    <property type="term" value="P:proteolysis"/>
    <property type="evidence" value="ECO:0007669"/>
    <property type="project" value="UniProtKB-KW"/>
</dbReference>
<protein>
    <recommendedName>
        <fullName evidence="3">prolyl oligopeptidase</fullName>
        <ecNumber evidence="3">3.4.21.26</ecNumber>
    </recommendedName>
</protein>
<proteinExistence type="inferred from homology"/>
<dbReference type="Proteomes" id="UP000177331">
    <property type="component" value="Unassembled WGS sequence"/>
</dbReference>
<accession>A0A1F7WAP0</accession>
<evidence type="ECO:0000256" key="2">
    <source>
        <dbReference type="ARBA" id="ARBA00005228"/>
    </source>
</evidence>
<keyword evidence="4" id="KW-0645">Protease</keyword>
<organism evidence="9 10">
    <name type="scientific">Candidatus Uhrbacteria bacterium RIFOXYB2_FULL_45_11</name>
    <dbReference type="NCBI Taxonomy" id="1802421"/>
    <lineage>
        <taxon>Bacteria</taxon>
        <taxon>Candidatus Uhriibacteriota</taxon>
    </lineage>
</organism>
<keyword evidence="6" id="KW-0720">Serine protease</keyword>
<dbReference type="FunFam" id="3.40.50.1820:FF:000005">
    <property type="entry name" value="Prolyl endopeptidase"/>
    <property type="match status" value="1"/>
</dbReference>
<sequence length="678" mass="76976">MQIPPTKREDTVDVIHGIPVADPFHWLEDIGDPGTLKWIEQQNLYAEEALKNERFETFADELARNFKVVNFSNPEPVNGKYFYIERQPDENQACVYVKQGLEGTPIKLIDPNGKIKDDTFSIDFWFVSHSGNHIVYGLSQGGDEMATLYVKDVATNKNLAEEIPHCRYSAVRWLPDDSGFFYTRNPRKGTVPENEEHLHTKVHLHILGTDPNQDEMIFGQNASKDAMIGISEVSPDGRYIAIDTAMTWTENDVYVYDTISKQTTPLIVGAGAKFDVNFLENKAIVFTNYRANNNRILSTPIENLFAPIDTWTELVAETPHIMQTVKFTKSSMIVEYLENACSTVTIFDHDGVKQTDLPLPAFSSLNGISTNPNEEEFFYGVDSFTFPKVCYRYNPKMNVFELYRATTNPIDPKNYTIKQEWFESKDGTRVPMFLFHRKDIVLDKQNATILYGYGGFANVDSPYFMRNYVPWMERGGVFASANLRGNAEFGEEWHKAGIKESKQNTFDDFIAAAEYLIANNYCDPAHLGILGGSNGGLLTAAVEVQRPDLFRAVCSRVPLTDMVRFPLFGIASRWIHEYGDPSIKEELEQILKWSPYHNVHEGVEYPSTLFMTGIKDTRVEPLHARKMTAILQTTNQTNPIFIFTETEAGHGAGKPIKKLVESAALMLSFFAERLHLKM</sequence>
<reference evidence="9 10" key="1">
    <citation type="journal article" date="2016" name="Nat. Commun.">
        <title>Thousands of microbial genomes shed light on interconnected biogeochemical processes in an aquifer system.</title>
        <authorList>
            <person name="Anantharaman K."/>
            <person name="Brown C.T."/>
            <person name="Hug L.A."/>
            <person name="Sharon I."/>
            <person name="Castelle C.J."/>
            <person name="Probst A.J."/>
            <person name="Thomas B.C."/>
            <person name="Singh A."/>
            <person name="Wilkins M.J."/>
            <person name="Karaoz U."/>
            <person name="Brodie E.L."/>
            <person name="Williams K.H."/>
            <person name="Hubbard S.S."/>
            <person name="Banfield J.F."/>
        </authorList>
    </citation>
    <scope>NUCLEOTIDE SEQUENCE [LARGE SCALE GENOMIC DNA]</scope>
</reference>
<dbReference type="InterPro" id="IPR002471">
    <property type="entry name" value="Pept_S9_AS"/>
</dbReference>
<name>A0A1F7WAP0_9BACT</name>
<evidence type="ECO:0000259" key="8">
    <source>
        <dbReference type="Pfam" id="PF02897"/>
    </source>
</evidence>
<evidence type="ECO:0000256" key="6">
    <source>
        <dbReference type="ARBA" id="ARBA00022825"/>
    </source>
</evidence>
<evidence type="ECO:0000256" key="1">
    <source>
        <dbReference type="ARBA" id="ARBA00001070"/>
    </source>
</evidence>
<comment type="catalytic activity">
    <reaction evidence="1">
        <text>Hydrolysis of Pro-|-Xaa &gt;&gt; Ala-|-Xaa in oligopeptides.</text>
        <dbReference type="EC" id="3.4.21.26"/>
    </reaction>
</comment>
<evidence type="ECO:0000256" key="5">
    <source>
        <dbReference type="ARBA" id="ARBA00022801"/>
    </source>
</evidence>
<gene>
    <name evidence="9" type="ORF">A2318_01625</name>
</gene>
<feature type="domain" description="Peptidase S9A N-terminal" evidence="8">
    <location>
        <begin position="4"/>
        <end position="404"/>
    </location>
</feature>
<evidence type="ECO:0000256" key="3">
    <source>
        <dbReference type="ARBA" id="ARBA00011897"/>
    </source>
</evidence>
<dbReference type="PRINTS" id="PR00862">
    <property type="entry name" value="PROLIGOPTASE"/>
</dbReference>
<dbReference type="InterPro" id="IPR029058">
    <property type="entry name" value="AB_hydrolase_fold"/>
</dbReference>
<dbReference type="AlphaFoldDB" id="A0A1F7WAP0"/>
<dbReference type="PROSITE" id="PS00708">
    <property type="entry name" value="PRO_ENDOPEP_SER"/>
    <property type="match status" value="1"/>
</dbReference>
<evidence type="ECO:0000256" key="4">
    <source>
        <dbReference type="ARBA" id="ARBA00022670"/>
    </source>
</evidence>
<feature type="domain" description="Peptidase S9 prolyl oligopeptidase catalytic" evidence="7">
    <location>
        <begin position="464"/>
        <end position="674"/>
    </location>
</feature>
<evidence type="ECO:0000313" key="10">
    <source>
        <dbReference type="Proteomes" id="UP000177331"/>
    </source>
</evidence>
<dbReference type="EMBL" id="MGFD01000006">
    <property type="protein sequence ID" value="OGL99656.1"/>
    <property type="molecule type" value="Genomic_DNA"/>
</dbReference>
<dbReference type="SUPFAM" id="SSF53474">
    <property type="entry name" value="alpha/beta-Hydrolases"/>
    <property type="match status" value="1"/>
</dbReference>
<dbReference type="Pfam" id="PF02897">
    <property type="entry name" value="Peptidase_S9_N"/>
    <property type="match status" value="1"/>
</dbReference>
<comment type="similarity">
    <text evidence="2">Belongs to the peptidase S9A family.</text>
</comment>
<dbReference type="InterPro" id="IPR002470">
    <property type="entry name" value="Peptidase_S9A"/>
</dbReference>
<dbReference type="Gene3D" id="2.130.10.120">
    <property type="entry name" value="Prolyl oligopeptidase, N-terminal domain"/>
    <property type="match status" value="1"/>
</dbReference>
<dbReference type="EC" id="3.4.21.26" evidence="3"/>
<dbReference type="PANTHER" id="PTHR42881:SF2">
    <property type="entry name" value="PROLYL ENDOPEPTIDASE"/>
    <property type="match status" value="1"/>
</dbReference>
<keyword evidence="5" id="KW-0378">Hydrolase</keyword>